<organism evidence="2 3">
    <name type="scientific">Roridomyces roridus</name>
    <dbReference type="NCBI Taxonomy" id="1738132"/>
    <lineage>
        <taxon>Eukaryota</taxon>
        <taxon>Fungi</taxon>
        <taxon>Dikarya</taxon>
        <taxon>Basidiomycota</taxon>
        <taxon>Agaricomycotina</taxon>
        <taxon>Agaricomycetes</taxon>
        <taxon>Agaricomycetidae</taxon>
        <taxon>Agaricales</taxon>
        <taxon>Marasmiineae</taxon>
        <taxon>Mycenaceae</taxon>
        <taxon>Roridomyces</taxon>
    </lineage>
</organism>
<feature type="compositionally biased region" description="Polar residues" evidence="1">
    <location>
        <begin position="294"/>
        <end position="311"/>
    </location>
</feature>
<feature type="compositionally biased region" description="Low complexity" evidence="1">
    <location>
        <begin position="160"/>
        <end position="178"/>
    </location>
</feature>
<feature type="compositionally biased region" description="Basic and acidic residues" evidence="1">
    <location>
        <begin position="122"/>
        <end position="138"/>
    </location>
</feature>
<evidence type="ECO:0000313" key="2">
    <source>
        <dbReference type="EMBL" id="KAJ7624582.1"/>
    </source>
</evidence>
<name>A0AAD7BLD4_9AGAR</name>
<feature type="compositionally biased region" description="Basic and acidic residues" evidence="1">
    <location>
        <begin position="416"/>
        <end position="428"/>
    </location>
</feature>
<feature type="compositionally biased region" description="Acidic residues" evidence="1">
    <location>
        <begin position="519"/>
        <end position="530"/>
    </location>
</feature>
<feature type="compositionally biased region" description="Basic and acidic residues" evidence="1">
    <location>
        <begin position="329"/>
        <end position="346"/>
    </location>
</feature>
<feature type="region of interest" description="Disordered" evidence="1">
    <location>
        <begin position="413"/>
        <end position="530"/>
    </location>
</feature>
<sequence length="530" mass="56016">MAGSLRDISLRHLPDLSDASFSFSFQIPTEATVADDLLRADGGDDFLHAAAGDDSRVDEHELVPAATSSPPKLLPTTRSNIASSRVPKPVSAKAKGALLENDDNDATRTISAPVKSTVTEGPRAKVLDEGARVEDKPRTRASKPAPIMKHTRSNSAVSATSTNPPSKSKPKSTTSKPAIPAPAPPSDGGMAARLLMYGSGMHVDIDTTMDDAQGPRHLPPNDRDEDLADALREAAEEPIFSYAGEKDHPKSRPISPPTQSVPAVGRDERPVESASVQQSSDAHPPSVSAEAPLTLSQLSPQKDKPTASTTELDPGLSAPPAKPSTRAGSQDKSKKEKPASKVDSNVKRGVVKPKLKSTVDDSAKRVQVIPERTTADVDQEQEGGAPVSDVAEHEEVVDVDVAAVVPSASAVAPNVDAHEQLDELKPAENEEVQDDGGPLTVSQLSPRKQLEAQPDDGFMKRDRAPVRAPAPAKAARNATNVEKGKKPAQPVSKRDVQLKATPALPVSEMEETKPKMEENVEAELDSVEGA</sequence>
<feature type="compositionally biased region" description="Low complexity" evidence="1">
    <location>
        <begin position="466"/>
        <end position="478"/>
    </location>
</feature>
<dbReference type="EMBL" id="JARKIF010000013">
    <property type="protein sequence ID" value="KAJ7624582.1"/>
    <property type="molecule type" value="Genomic_DNA"/>
</dbReference>
<gene>
    <name evidence="2" type="ORF">FB45DRAFT_923755</name>
</gene>
<feature type="region of interest" description="Disordered" evidence="1">
    <location>
        <begin position="64"/>
        <end position="193"/>
    </location>
</feature>
<feature type="compositionally biased region" description="Polar residues" evidence="1">
    <location>
        <begin position="66"/>
        <end position="83"/>
    </location>
</feature>
<evidence type="ECO:0000313" key="3">
    <source>
        <dbReference type="Proteomes" id="UP001221142"/>
    </source>
</evidence>
<keyword evidence="3" id="KW-1185">Reference proteome</keyword>
<dbReference type="Proteomes" id="UP001221142">
    <property type="component" value="Unassembled WGS sequence"/>
</dbReference>
<evidence type="ECO:0000256" key="1">
    <source>
        <dbReference type="SAM" id="MobiDB-lite"/>
    </source>
</evidence>
<feature type="compositionally biased region" description="Polar residues" evidence="1">
    <location>
        <begin position="107"/>
        <end position="119"/>
    </location>
</feature>
<feature type="region of interest" description="Disordered" evidence="1">
    <location>
        <begin position="205"/>
        <end position="392"/>
    </location>
</feature>
<dbReference type="AlphaFoldDB" id="A0AAD7BLD4"/>
<reference evidence="2" key="1">
    <citation type="submission" date="2023-03" db="EMBL/GenBank/DDBJ databases">
        <title>Massive genome expansion in bonnet fungi (Mycena s.s.) driven by repeated elements and novel gene families across ecological guilds.</title>
        <authorList>
            <consortium name="Lawrence Berkeley National Laboratory"/>
            <person name="Harder C.B."/>
            <person name="Miyauchi S."/>
            <person name="Viragh M."/>
            <person name="Kuo A."/>
            <person name="Thoen E."/>
            <person name="Andreopoulos B."/>
            <person name="Lu D."/>
            <person name="Skrede I."/>
            <person name="Drula E."/>
            <person name="Henrissat B."/>
            <person name="Morin E."/>
            <person name="Kohler A."/>
            <person name="Barry K."/>
            <person name="LaButti K."/>
            <person name="Morin E."/>
            <person name="Salamov A."/>
            <person name="Lipzen A."/>
            <person name="Mereny Z."/>
            <person name="Hegedus B."/>
            <person name="Baldrian P."/>
            <person name="Stursova M."/>
            <person name="Weitz H."/>
            <person name="Taylor A."/>
            <person name="Grigoriev I.V."/>
            <person name="Nagy L.G."/>
            <person name="Martin F."/>
            <person name="Kauserud H."/>
        </authorList>
    </citation>
    <scope>NUCLEOTIDE SEQUENCE</scope>
    <source>
        <strain evidence="2">9284</strain>
    </source>
</reference>
<accession>A0AAD7BLD4</accession>
<protein>
    <submittedName>
        <fullName evidence="2">Uncharacterized protein</fullName>
    </submittedName>
</protein>
<proteinExistence type="predicted"/>
<comment type="caution">
    <text evidence="2">The sequence shown here is derived from an EMBL/GenBank/DDBJ whole genome shotgun (WGS) entry which is preliminary data.</text>
</comment>